<dbReference type="OrthoDB" id="2885124at2759"/>
<dbReference type="EMBL" id="NHYD01002664">
    <property type="protein sequence ID" value="PPQ85643.1"/>
    <property type="molecule type" value="Genomic_DNA"/>
</dbReference>
<dbReference type="SUPFAM" id="SSF81383">
    <property type="entry name" value="F-box domain"/>
    <property type="match status" value="1"/>
</dbReference>
<dbReference type="Proteomes" id="UP000283269">
    <property type="component" value="Unassembled WGS sequence"/>
</dbReference>
<dbReference type="PROSITE" id="PS50181">
    <property type="entry name" value="FBOX"/>
    <property type="match status" value="1"/>
</dbReference>
<feature type="domain" description="F-box" evidence="1">
    <location>
        <begin position="7"/>
        <end position="53"/>
    </location>
</feature>
<name>A0A409X4E7_PSICY</name>
<dbReference type="InParanoid" id="A0A409X4E7"/>
<feature type="non-terminal residue" evidence="2">
    <location>
        <position position="1"/>
    </location>
</feature>
<evidence type="ECO:0000259" key="1">
    <source>
        <dbReference type="PROSITE" id="PS50181"/>
    </source>
</evidence>
<gene>
    <name evidence="2" type="ORF">CVT25_012765</name>
</gene>
<dbReference type="AlphaFoldDB" id="A0A409X4E7"/>
<protein>
    <recommendedName>
        <fullName evidence="1">F-box domain-containing protein</fullName>
    </recommendedName>
</protein>
<keyword evidence="3" id="KW-1185">Reference proteome</keyword>
<evidence type="ECO:0000313" key="3">
    <source>
        <dbReference type="Proteomes" id="UP000283269"/>
    </source>
</evidence>
<dbReference type="InterPro" id="IPR036047">
    <property type="entry name" value="F-box-like_dom_sf"/>
</dbReference>
<accession>A0A409X4E7</accession>
<evidence type="ECO:0000313" key="2">
    <source>
        <dbReference type="EMBL" id="PPQ85643.1"/>
    </source>
</evidence>
<organism evidence="2 3">
    <name type="scientific">Psilocybe cyanescens</name>
    <dbReference type="NCBI Taxonomy" id="93625"/>
    <lineage>
        <taxon>Eukaryota</taxon>
        <taxon>Fungi</taxon>
        <taxon>Dikarya</taxon>
        <taxon>Basidiomycota</taxon>
        <taxon>Agaricomycotina</taxon>
        <taxon>Agaricomycetes</taxon>
        <taxon>Agaricomycetidae</taxon>
        <taxon>Agaricales</taxon>
        <taxon>Agaricineae</taxon>
        <taxon>Strophariaceae</taxon>
        <taxon>Psilocybe</taxon>
    </lineage>
</organism>
<dbReference type="InterPro" id="IPR001810">
    <property type="entry name" value="F-box_dom"/>
</dbReference>
<reference evidence="2 3" key="1">
    <citation type="journal article" date="2018" name="Evol. Lett.">
        <title>Horizontal gene cluster transfer increased hallucinogenic mushroom diversity.</title>
        <authorList>
            <person name="Reynolds H.T."/>
            <person name="Vijayakumar V."/>
            <person name="Gluck-Thaler E."/>
            <person name="Korotkin H.B."/>
            <person name="Matheny P.B."/>
            <person name="Slot J.C."/>
        </authorList>
    </citation>
    <scope>NUCLEOTIDE SEQUENCE [LARGE SCALE GENOMIC DNA]</scope>
    <source>
        <strain evidence="2 3">2631</strain>
    </source>
</reference>
<sequence length="489" mass="55068">AEPGKTSSTLITLPVELLAEILKLLAWRDILQVRGACRFLAEATKTRYVWVHLVNEHILANPLPPRLERPIEMHSSQELEHLLLLWKSADLGLEANTFHPARERTFFGVKTSYDSARDKSIHLTKGGRWLLVAEQTAAVTYYDLDAESISGVRLIPNQMEFDDSSRVMMTVDYDTYSPFLEFTIALSLEDAAPWEEPLTSIRHIRTVQIWRVGVVLDDTQHAAGLTATFLASFPHRPEIRAILSLSLLGPMIAFTAITRGATYAFVVDWTLANGNSLEYPWRVVQWTMHQGHINLLPGSRLFVASRGNFSLSDYSITPETTRLPDPPHRSFPAIWQVKGHTCTKGSSCFLTENKARIVVGHPLSLFTVSFNNTPVSNELPDIVQLPPGPWPLFYAQTFLGHKHIIAISMRGYMTVMTYTSPGFATPGSPTDVFRQYALLNTPAARQPYLDEDSGRIVYVIEPKKPDKLDHTRPDHMEFAVLDFATTFKQ</sequence>
<comment type="caution">
    <text evidence="2">The sequence shown here is derived from an EMBL/GenBank/DDBJ whole genome shotgun (WGS) entry which is preliminary data.</text>
</comment>
<proteinExistence type="predicted"/>